<dbReference type="EMBL" id="JBBNAG010000005">
    <property type="protein sequence ID" value="KAK9133017.1"/>
    <property type="molecule type" value="Genomic_DNA"/>
</dbReference>
<name>A0AAP0JFR3_9MAGN</name>
<sequence>MNTLCFALKASDDEICLVVGHREYKVNLECGNCPKQTKELISLTLEALYKIYVSGGDDAWFGS</sequence>
<organism evidence="1 2">
    <name type="scientific">Stephania cephalantha</name>
    <dbReference type="NCBI Taxonomy" id="152367"/>
    <lineage>
        <taxon>Eukaryota</taxon>
        <taxon>Viridiplantae</taxon>
        <taxon>Streptophyta</taxon>
        <taxon>Embryophyta</taxon>
        <taxon>Tracheophyta</taxon>
        <taxon>Spermatophyta</taxon>
        <taxon>Magnoliopsida</taxon>
        <taxon>Ranunculales</taxon>
        <taxon>Menispermaceae</taxon>
        <taxon>Menispermoideae</taxon>
        <taxon>Cissampelideae</taxon>
        <taxon>Stephania</taxon>
    </lineage>
</organism>
<comment type="caution">
    <text evidence="1">The sequence shown here is derived from an EMBL/GenBank/DDBJ whole genome shotgun (WGS) entry which is preliminary data.</text>
</comment>
<dbReference type="AlphaFoldDB" id="A0AAP0JFR3"/>
<evidence type="ECO:0000313" key="2">
    <source>
        <dbReference type="Proteomes" id="UP001419268"/>
    </source>
</evidence>
<protein>
    <submittedName>
        <fullName evidence="1">Uncharacterized protein</fullName>
    </submittedName>
</protein>
<dbReference type="Proteomes" id="UP001419268">
    <property type="component" value="Unassembled WGS sequence"/>
</dbReference>
<gene>
    <name evidence="1" type="ORF">Scep_012545</name>
</gene>
<accession>A0AAP0JFR3</accession>
<evidence type="ECO:0000313" key="1">
    <source>
        <dbReference type="EMBL" id="KAK9133017.1"/>
    </source>
</evidence>
<reference evidence="1 2" key="1">
    <citation type="submission" date="2024-01" db="EMBL/GenBank/DDBJ databases">
        <title>Genome assemblies of Stephania.</title>
        <authorList>
            <person name="Yang L."/>
        </authorList>
    </citation>
    <scope>NUCLEOTIDE SEQUENCE [LARGE SCALE GENOMIC DNA]</scope>
    <source>
        <strain evidence="1">JXDWG</strain>
        <tissue evidence="1">Leaf</tissue>
    </source>
</reference>
<proteinExistence type="predicted"/>
<keyword evidence="2" id="KW-1185">Reference proteome</keyword>